<proteinExistence type="predicted"/>
<gene>
    <name evidence="2" type="ORF">BD311DRAFT_665001</name>
</gene>
<dbReference type="Proteomes" id="UP000292957">
    <property type="component" value="Unassembled WGS sequence"/>
</dbReference>
<name>A0A4Q9MLA4_9APHY</name>
<accession>A0A4Q9MLA4</accession>
<organism evidence="2">
    <name type="scientific">Dichomitus squalens</name>
    <dbReference type="NCBI Taxonomy" id="114155"/>
    <lineage>
        <taxon>Eukaryota</taxon>
        <taxon>Fungi</taxon>
        <taxon>Dikarya</taxon>
        <taxon>Basidiomycota</taxon>
        <taxon>Agaricomycotina</taxon>
        <taxon>Agaricomycetes</taxon>
        <taxon>Polyporales</taxon>
        <taxon>Polyporaceae</taxon>
        <taxon>Dichomitus</taxon>
    </lineage>
</organism>
<reference evidence="2" key="1">
    <citation type="submission" date="2019-01" db="EMBL/GenBank/DDBJ databases">
        <title>Draft genome sequences of three monokaryotic isolates of the white-rot basidiomycete fungus Dichomitus squalens.</title>
        <authorList>
            <consortium name="DOE Joint Genome Institute"/>
            <person name="Lopez S.C."/>
            <person name="Andreopoulos B."/>
            <person name="Pangilinan J."/>
            <person name="Lipzen A."/>
            <person name="Riley R."/>
            <person name="Ahrendt S."/>
            <person name="Ng V."/>
            <person name="Barry K."/>
            <person name="Daum C."/>
            <person name="Grigoriev I.V."/>
            <person name="Hilden K.S."/>
            <person name="Makela M.R."/>
            <person name="de Vries R.P."/>
        </authorList>
    </citation>
    <scope>NUCLEOTIDE SEQUENCE [LARGE SCALE GENOMIC DNA]</scope>
    <source>
        <strain evidence="2">OM18370.1</strain>
    </source>
</reference>
<dbReference type="AlphaFoldDB" id="A0A4Q9MLA4"/>
<dbReference type="EMBL" id="ML143430">
    <property type="protein sequence ID" value="TBU27588.1"/>
    <property type="molecule type" value="Genomic_DNA"/>
</dbReference>
<evidence type="ECO:0000313" key="2">
    <source>
        <dbReference type="EMBL" id="TBU27588.1"/>
    </source>
</evidence>
<evidence type="ECO:0000256" key="1">
    <source>
        <dbReference type="SAM" id="MobiDB-lite"/>
    </source>
</evidence>
<sequence>MPGKGSRGRATREVNRSSFALSQVKEATPCPHRRPFHIDTLSTSTLDAARWKPPLTPVTVPAANTDVRPTLAANGSPLIVNWDLLLSSTSPFVDAASETHISVEPTLAPKHTLASTLAPVLQPERVANKSTPHKGPLPQGASDTLKLYFDKVSQTPDLSAREMLARRVKVIPGIAHYTA</sequence>
<feature type="region of interest" description="Disordered" evidence="1">
    <location>
        <begin position="1"/>
        <end position="21"/>
    </location>
</feature>
<protein>
    <submittedName>
        <fullName evidence="2">Uncharacterized protein</fullName>
    </submittedName>
</protein>